<dbReference type="CTD" id="108697489"/>
<dbReference type="RefSeq" id="XP_018083061.1">
    <property type="nucleotide sequence ID" value="XM_018227572.2"/>
</dbReference>
<accession>A0A1L8FF18</accession>
<dbReference type="PROSITE" id="PS51362">
    <property type="entry name" value="TGF_BETA_2"/>
    <property type="match status" value="1"/>
</dbReference>
<comment type="subcellular location">
    <subcellularLocation>
        <location evidence="1">Secreted</location>
    </subcellularLocation>
</comment>
<dbReference type="Bgee" id="108697489">
    <property type="expression patterns" value="Expressed in gastrula"/>
</dbReference>
<evidence type="ECO:0000256" key="10">
    <source>
        <dbReference type="RuleBase" id="RU000354"/>
    </source>
</evidence>
<evidence type="ECO:0000256" key="11">
    <source>
        <dbReference type="SAM" id="MobiDB-lite"/>
    </source>
</evidence>
<keyword evidence="6 12" id="KW-0732">Signal</keyword>
<evidence type="ECO:0000256" key="12">
    <source>
        <dbReference type="SAM" id="SignalP"/>
    </source>
</evidence>
<feature type="region of interest" description="Disordered" evidence="11">
    <location>
        <begin position="197"/>
        <end position="224"/>
    </location>
</feature>
<reference evidence="15" key="1">
    <citation type="submission" date="2025-08" db="UniProtKB">
        <authorList>
            <consortium name="RefSeq"/>
        </authorList>
    </citation>
    <scope>IDENTIFICATION</scope>
    <source>
        <strain evidence="15">J_2021</strain>
        <tissue evidence="15">Erythrocytes</tissue>
    </source>
</reference>
<dbReference type="AGR" id="Xenbase:XB-GENE-17339551"/>
<dbReference type="InterPro" id="IPR017948">
    <property type="entry name" value="TGFb_CS"/>
</dbReference>
<dbReference type="FunFam" id="2.10.90.10:FF:000026">
    <property type="entry name" value="Nodal homolog 3-A"/>
    <property type="match status" value="1"/>
</dbReference>
<feature type="domain" description="TGF-beta family profile" evidence="13">
    <location>
        <begin position="275"/>
        <end position="402"/>
    </location>
</feature>
<dbReference type="PANTHER" id="PTHR11848">
    <property type="entry name" value="TGF-BETA FAMILY"/>
    <property type="match status" value="1"/>
</dbReference>
<evidence type="ECO:0000256" key="7">
    <source>
        <dbReference type="ARBA" id="ARBA00023030"/>
    </source>
</evidence>
<dbReference type="GO" id="GO:0008083">
    <property type="term" value="F:growth factor activity"/>
    <property type="evidence" value="ECO:0007669"/>
    <property type="project" value="UniProtKB-KW"/>
</dbReference>
<organism evidence="14 15">
    <name type="scientific">Xenopus laevis</name>
    <name type="common">African clawed frog</name>
    <dbReference type="NCBI Taxonomy" id="8355"/>
    <lineage>
        <taxon>Eukaryota</taxon>
        <taxon>Metazoa</taxon>
        <taxon>Chordata</taxon>
        <taxon>Craniata</taxon>
        <taxon>Vertebrata</taxon>
        <taxon>Euteleostomi</taxon>
        <taxon>Amphibia</taxon>
        <taxon>Batrachia</taxon>
        <taxon>Anura</taxon>
        <taxon>Pipoidea</taxon>
        <taxon>Pipidae</taxon>
        <taxon>Xenopodinae</taxon>
        <taxon>Xenopus</taxon>
        <taxon>Xenopus</taxon>
    </lineage>
</organism>
<keyword evidence="4" id="KW-0964">Secreted</keyword>
<comment type="similarity">
    <text evidence="2 10">Belongs to the TGF-beta family.</text>
</comment>
<keyword evidence="3" id="KW-0217">Developmental protein</keyword>
<evidence type="ECO:0000313" key="16">
    <source>
        <dbReference type="Xenbase" id="XB-GENE-17339551"/>
    </source>
</evidence>
<keyword evidence="7 10" id="KW-0339">Growth factor</keyword>
<evidence type="ECO:0000259" key="13">
    <source>
        <dbReference type="PROSITE" id="PS51362"/>
    </source>
</evidence>
<dbReference type="SUPFAM" id="SSF57501">
    <property type="entry name" value="Cystine-knot cytokines"/>
    <property type="match status" value="1"/>
</dbReference>
<dbReference type="STRING" id="8355.A0A1L8FF18"/>
<keyword evidence="8" id="KW-1015">Disulfide bond</keyword>
<dbReference type="OrthoDB" id="5949851at2759"/>
<evidence type="ECO:0000256" key="5">
    <source>
        <dbReference type="ARBA" id="ARBA00022685"/>
    </source>
</evidence>
<dbReference type="InterPro" id="IPR015615">
    <property type="entry name" value="TGF-beta-rel"/>
</dbReference>
<dbReference type="PANTHER" id="PTHR11848:SF299">
    <property type="entry name" value="NODAL HOMOLOG 4-A"/>
    <property type="match status" value="1"/>
</dbReference>
<sequence>MHLYFSCFILLFVPGGKSLGINSHLKHMSNKSQDQVNRTRTVGSKDVAALPLSSYMFNLYQSFHHSELNHGMEAAPSLSLNHRADIIRSLAVKSYDHGGSLWTLLFDFSSLSQEEEHQFAEVRFDFRAFSDAILVGMEVIVDFFHQSSTCQSISGFCQSYLYVGSLTSTLWPRSSDSWVTFEATDIIHKWFERNDKGKNHSEGHMKQPKKLHRAKSAERRYQQRSTEDPRILMMVYSNISKKEKLSGTATLLQDAAHSKYLAVMPGIQTIANSRRHRRSHIFKEHIMGMKHVPSADSSRTLCRRVDFFVDFKQIGWDSWIIHPVKYNAYRCEGECPSPVNESVKPNNHAYMQSLLNYYVKGKAPSVCCVPIRMRSLSMVYYDHDDIAFQNHEGMIVEECGCQ</sequence>
<keyword evidence="14" id="KW-1185">Reference proteome</keyword>
<dbReference type="PaxDb" id="8355-A0A1L8FF18"/>
<evidence type="ECO:0000313" key="15">
    <source>
        <dbReference type="RefSeq" id="XP_018083061.1"/>
    </source>
</evidence>
<proteinExistence type="inferred from homology"/>
<dbReference type="Pfam" id="PF00019">
    <property type="entry name" value="TGF_beta"/>
    <property type="match status" value="1"/>
</dbReference>
<name>A0A1L8FF18_XENLA</name>
<gene>
    <name evidence="15 16" type="primary">nodal.S</name>
</gene>
<dbReference type="Proteomes" id="UP000186698">
    <property type="component" value="Chromosome 7S"/>
</dbReference>
<dbReference type="InterPro" id="IPR001839">
    <property type="entry name" value="TGF-b_C"/>
</dbReference>
<feature type="chain" id="PRO_5043680181" evidence="12">
    <location>
        <begin position="19"/>
        <end position="402"/>
    </location>
</feature>
<evidence type="ECO:0000313" key="14">
    <source>
        <dbReference type="Proteomes" id="UP000186698"/>
    </source>
</evidence>
<keyword evidence="9" id="KW-0325">Glycoprotein</keyword>
<dbReference type="CDD" id="cd13759">
    <property type="entry name" value="TGF_beta_NODAL"/>
    <property type="match status" value="1"/>
</dbReference>
<dbReference type="Gene3D" id="2.10.90.10">
    <property type="entry name" value="Cystine-knot cytokines"/>
    <property type="match status" value="1"/>
</dbReference>
<evidence type="ECO:0000256" key="9">
    <source>
        <dbReference type="ARBA" id="ARBA00023180"/>
    </source>
</evidence>
<evidence type="ECO:0000256" key="8">
    <source>
        <dbReference type="ARBA" id="ARBA00023157"/>
    </source>
</evidence>
<feature type="signal peptide" evidence="12">
    <location>
        <begin position="1"/>
        <end position="18"/>
    </location>
</feature>
<dbReference type="GO" id="GO:0007178">
    <property type="term" value="P:cell surface receptor protein serine/threonine kinase signaling pathway"/>
    <property type="evidence" value="ECO:0000318"/>
    <property type="project" value="GO_Central"/>
</dbReference>
<dbReference type="InterPro" id="IPR029034">
    <property type="entry name" value="Cystine-knot_cytokine"/>
</dbReference>
<dbReference type="GO" id="GO:0005615">
    <property type="term" value="C:extracellular space"/>
    <property type="evidence" value="ECO:0000318"/>
    <property type="project" value="GO_Central"/>
</dbReference>
<feature type="compositionally biased region" description="Basic and acidic residues" evidence="11">
    <location>
        <begin position="215"/>
        <end position="224"/>
    </location>
</feature>
<keyword evidence="5" id="KW-0165">Cleavage on pair of basic residues</keyword>
<dbReference type="PRINTS" id="PR00669">
    <property type="entry name" value="INHIBINA"/>
</dbReference>
<dbReference type="PROSITE" id="PS00250">
    <property type="entry name" value="TGF_BETA_1"/>
    <property type="match status" value="1"/>
</dbReference>
<dbReference type="SMART" id="SM00204">
    <property type="entry name" value="TGFB"/>
    <property type="match status" value="1"/>
</dbReference>
<evidence type="ECO:0000256" key="2">
    <source>
        <dbReference type="ARBA" id="ARBA00006656"/>
    </source>
</evidence>
<evidence type="ECO:0000256" key="6">
    <source>
        <dbReference type="ARBA" id="ARBA00022729"/>
    </source>
</evidence>
<protein>
    <submittedName>
        <fullName evidence="15">Nodal homolog 4-B</fullName>
    </submittedName>
</protein>
<evidence type="ECO:0000256" key="1">
    <source>
        <dbReference type="ARBA" id="ARBA00004613"/>
    </source>
</evidence>
<dbReference type="GeneID" id="108697489"/>
<dbReference type="AlphaFoldDB" id="A0A1L8FF18"/>
<dbReference type="KEGG" id="xla:108697489"/>
<dbReference type="GO" id="GO:0005125">
    <property type="term" value="F:cytokine activity"/>
    <property type="evidence" value="ECO:0000318"/>
    <property type="project" value="GO_Central"/>
</dbReference>
<evidence type="ECO:0000256" key="3">
    <source>
        <dbReference type="ARBA" id="ARBA00022473"/>
    </source>
</evidence>
<dbReference type="Xenbase" id="XB-GENE-17339551">
    <property type="gene designation" value="nodal.S"/>
</dbReference>
<evidence type="ECO:0000256" key="4">
    <source>
        <dbReference type="ARBA" id="ARBA00022525"/>
    </source>
</evidence>